<keyword evidence="9" id="KW-1185">Reference proteome</keyword>
<accession>A0A8J1LVR1</accession>
<evidence type="ECO:0000256" key="5">
    <source>
        <dbReference type="ARBA" id="ARBA00022729"/>
    </source>
</evidence>
<evidence type="ECO:0000313" key="9">
    <source>
        <dbReference type="Proteomes" id="UP000186698"/>
    </source>
</evidence>
<feature type="chain" id="PRO_5035328965" evidence="8">
    <location>
        <begin position="16"/>
        <end position="184"/>
    </location>
</feature>
<gene>
    <name evidence="10" type="primary">LOC121398347</name>
</gene>
<dbReference type="GO" id="GO:0051607">
    <property type="term" value="P:defense response to virus"/>
    <property type="evidence" value="ECO:0007669"/>
    <property type="project" value="UniProtKB-KW"/>
</dbReference>
<dbReference type="SUPFAM" id="SSF47266">
    <property type="entry name" value="4-helical cytokines"/>
    <property type="match status" value="1"/>
</dbReference>
<name>A0A8J1LVR1_XENLA</name>
<reference evidence="10" key="1">
    <citation type="submission" date="2025-08" db="UniProtKB">
        <authorList>
            <consortium name="RefSeq"/>
        </authorList>
    </citation>
    <scope>IDENTIFICATION</scope>
    <source>
        <strain evidence="10">J_2021</strain>
        <tissue evidence="10">Erythrocytes</tissue>
    </source>
</reference>
<dbReference type="PANTHER" id="PTHR11691:SF73">
    <property type="entry name" value="INTERFERON BETA"/>
    <property type="match status" value="1"/>
</dbReference>
<comment type="subcellular location">
    <subcellularLocation>
        <location evidence="1">Secreted</location>
    </subcellularLocation>
</comment>
<evidence type="ECO:0000256" key="2">
    <source>
        <dbReference type="ARBA" id="ARBA00011033"/>
    </source>
</evidence>
<dbReference type="RefSeq" id="XP_041433454.1">
    <property type="nucleotide sequence ID" value="XM_041577520.1"/>
</dbReference>
<evidence type="ECO:0000256" key="6">
    <source>
        <dbReference type="ARBA" id="ARBA00023118"/>
    </source>
</evidence>
<evidence type="ECO:0000256" key="3">
    <source>
        <dbReference type="ARBA" id="ARBA00022514"/>
    </source>
</evidence>
<dbReference type="OrthoDB" id="9833506at2759"/>
<sequence length="184" mass="21399">MSVCVLLLITLGSHGQSTKGQAIYWTQRHINKEAGNLLSNMGAIPYCDCEDDWRIFRLSDFLKNMTEVPVGLLQITVHQFRLIFTDNLVNSVKDKKVTDAMSKMQMLLNWDIKSMNFSSLKDPTLKNKIKKIRRYFRKMLKYLEKKGYSCCAWASVRDEMKKVLLIVSRHTDILLKEQMQHGHA</sequence>
<dbReference type="InterPro" id="IPR000471">
    <property type="entry name" value="Interferon_alpha/beta/delta"/>
</dbReference>
<dbReference type="Gene3D" id="1.20.1250.10">
    <property type="match status" value="1"/>
</dbReference>
<keyword evidence="3" id="KW-0202">Cytokine</keyword>
<evidence type="ECO:0000256" key="1">
    <source>
        <dbReference type="ARBA" id="ARBA00004613"/>
    </source>
</evidence>
<dbReference type="InterPro" id="IPR009079">
    <property type="entry name" value="4_helix_cytokine-like_core"/>
</dbReference>
<evidence type="ECO:0000313" key="10">
    <source>
        <dbReference type="RefSeq" id="XP_041433454.1"/>
    </source>
</evidence>
<dbReference type="AlphaFoldDB" id="A0A8J1LVR1"/>
<dbReference type="GO" id="GO:0005615">
    <property type="term" value="C:extracellular space"/>
    <property type="evidence" value="ECO:0007669"/>
    <property type="project" value="UniProtKB-KW"/>
</dbReference>
<keyword evidence="4" id="KW-0964">Secreted</keyword>
<feature type="signal peptide" evidence="8">
    <location>
        <begin position="1"/>
        <end position="15"/>
    </location>
</feature>
<dbReference type="GO" id="GO:0005126">
    <property type="term" value="F:cytokine receptor binding"/>
    <property type="evidence" value="ECO:0007669"/>
    <property type="project" value="InterPro"/>
</dbReference>
<dbReference type="KEGG" id="xla:121398347"/>
<dbReference type="GeneID" id="121398347"/>
<dbReference type="Pfam" id="PF00143">
    <property type="entry name" value="Interferon"/>
    <property type="match status" value="1"/>
</dbReference>
<comment type="similarity">
    <text evidence="2">Belongs to the alpha/beta interferon family.</text>
</comment>
<evidence type="ECO:0000256" key="4">
    <source>
        <dbReference type="ARBA" id="ARBA00022525"/>
    </source>
</evidence>
<organism evidence="9 10">
    <name type="scientific">Xenopus laevis</name>
    <name type="common">African clawed frog</name>
    <dbReference type="NCBI Taxonomy" id="8355"/>
    <lineage>
        <taxon>Eukaryota</taxon>
        <taxon>Metazoa</taxon>
        <taxon>Chordata</taxon>
        <taxon>Craniata</taxon>
        <taxon>Vertebrata</taxon>
        <taxon>Euteleostomi</taxon>
        <taxon>Amphibia</taxon>
        <taxon>Batrachia</taxon>
        <taxon>Anura</taxon>
        <taxon>Pipoidea</taxon>
        <taxon>Pipidae</taxon>
        <taxon>Xenopodinae</taxon>
        <taxon>Xenopus</taxon>
        <taxon>Xenopus</taxon>
    </lineage>
</organism>
<dbReference type="Proteomes" id="UP000186698">
    <property type="component" value="Chromosome 9_10L"/>
</dbReference>
<keyword evidence="5 8" id="KW-0732">Signal</keyword>
<protein>
    <submittedName>
        <fullName evidence="10">Interferon tau-4-like</fullName>
    </submittedName>
</protein>
<keyword evidence="7" id="KW-1015">Disulfide bond</keyword>
<dbReference type="PANTHER" id="PTHR11691">
    <property type="entry name" value="TYPE I INTERFERON"/>
    <property type="match status" value="1"/>
</dbReference>
<proteinExistence type="inferred from homology"/>
<evidence type="ECO:0000256" key="7">
    <source>
        <dbReference type="ARBA" id="ARBA00023157"/>
    </source>
</evidence>
<keyword evidence="6" id="KW-0051">Antiviral defense</keyword>
<dbReference type="GO" id="GO:0005125">
    <property type="term" value="F:cytokine activity"/>
    <property type="evidence" value="ECO:0007669"/>
    <property type="project" value="UniProtKB-KW"/>
</dbReference>
<dbReference type="GO" id="GO:0006955">
    <property type="term" value="P:immune response"/>
    <property type="evidence" value="ECO:0007669"/>
    <property type="project" value="UniProtKB-ARBA"/>
</dbReference>
<evidence type="ECO:0000256" key="8">
    <source>
        <dbReference type="SAM" id="SignalP"/>
    </source>
</evidence>